<feature type="transmembrane region" description="Helical" evidence="1">
    <location>
        <begin position="32"/>
        <end position="54"/>
    </location>
</feature>
<dbReference type="AlphaFoldDB" id="A0A2S3ZPP5"/>
<sequence>MFTLTQSLFTEVRRRARLVRSSGDAGLQTVEWIFLVVGILAIAAIVITAVTVFVQGQVGKLPG</sequence>
<reference evidence="2 3" key="1">
    <citation type="submission" date="2018-01" db="EMBL/GenBank/DDBJ databases">
        <title>Cryobacterium sp. nov., from glaciers in China.</title>
        <authorList>
            <person name="Liu Q."/>
            <person name="Xin Y.-H."/>
        </authorList>
    </citation>
    <scope>NUCLEOTIDE SEQUENCE [LARGE SCALE GENOMIC DNA]</scope>
    <source>
        <strain evidence="2 3">TMB1-8</strain>
    </source>
</reference>
<proteinExistence type="predicted"/>
<evidence type="ECO:0000313" key="2">
    <source>
        <dbReference type="EMBL" id="POH71198.1"/>
    </source>
</evidence>
<keyword evidence="1" id="KW-0812">Transmembrane</keyword>
<protein>
    <submittedName>
        <fullName evidence="2">Uncharacterized protein</fullName>
    </submittedName>
</protein>
<evidence type="ECO:0000256" key="1">
    <source>
        <dbReference type="SAM" id="Phobius"/>
    </source>
</evidence>
<comment type="caution">
    <text evidence="2">The sequence shown here is derived from an EMBL/GenBank/DDBJ whole genome shotgun (WGS) entry which is preliminary data.</text>
</comment>
<gene>
    <name evidence="2" type="ORF">C3B59_00910</name>
</gene>
<dbReference type="RefSeq" id="WP_103429623.1">
    <property type="nucleotide sequence ID" value="NZ_PPXF01000011.1"/>
</dbReference>
<dbReference type="Proteomes" id="UP000237104">
    <property type="component" value="Unassembled WGS sequence"/>
</dbReference>
<organism evidence="2 3">
    <name type="scientific">Cryobacterium zongtaii</name>
    <dbReference type="NCBI Taxonomy" id="1259217"/>
    <lineage>
        <taxon>Bacteria</taxon>
        <taxon>Bacillati</taxon>
        <taxon>Actinomycetota</taxon>
        <taxon>Actinomycetes</taxon>
        <taxon>Micrococcales</taxon>
        <taxon>Microbacteriaceae</taxon>
        <taxon>Cryobacterium</taxon>
    </lineage>
</organism>
<dbReference type="EMBL" id="PPXF01000011">
    <property type="protein sequence ID" value="POH71198.1"/>
    <property type="molecule type" value="Genomic_DNA"/>
</dbReference>
<evidence type="ECO:0000313" key="3">
    <source>
        <dbReference type="Proteomes" id="UP000237104"/>
    </source>
</evidence>
<name>A0A2S3ZPP5_9MICO</name>
<keyword evidence="1" id="KW-1133">Transmembrane helix</keyword>
<accession>A0A2S3ZPP5</accession>
<dbReference type="OrthoDB" id="9939161at2"/>
<keyword evidence="1" id="KW-0472">Membrane</keyword>